<evidence type="ECO:0000313" key="2">
    <source>
        <dbReference type="Proteomes" id="UP000198287"/>
    </source>
</evidence>
<dbReference type="Proteomes" id="UP000198287">
    <property type="component" value="Unassembled WGS sequence"/>
</dbReference>
<gene>
    <name evidence="1" type="ORF">Fcan01_25900</name>
</gene>
<dbReference type="OrthoDB" id="3140657at2759"/>
<evidence type="ECO:0008006" key="3">
    <source>
        <dbReference type="Google" id="ProtNLM"/>
    </source>
</evidence>
<keyword evidence="2" id="KW-1185">Reference proteome</keyword>
<evidence type="ECO:0000313" key="1">
    <source>
        <dbReference type="EMBL" id="OXA39397.1"/>
    </source>
</evidence>
<organism evidence="1 2">
    <name type="scientific">Folsomia candida</name>
    <name type="common">Springtail</name>
    <dbReference type="NCBI Taxonomy" id="158441"/>
    <lineage>
        <taxon>Eukaryota</taxon>
        <taxon>Metazoa</taxon>
        <taxon>Ecdysozoa</taxon>
        <taxon>Arthropoda</taxon>
        <taxon>Hexapoda</taxon>
        <taxon>Collembola</taxon>
        <taxon>Entomobryomorpha</taxon>
        <taxon>Isotomoidea</taxon>
        <taxon>Isotomidae</taxon>
        <taxon>Proisotominae</taxon>
        <taxon>Folsomia</taxon>
    </lineage>
</organism>
<proteinExistence type="predicted"/>
<name>A0A226D3S0_FOLCA</name>
<dbReference type="EMBL" id="LNIX01000039">
    <property type="protein sequence ID" value="OXA39397.1"/>
    <property type="molecule type" value="Genomic_DNA"/>
</dbReference>
<comment type="caution">
    <text evidence="1">The sequence shown here is derived from an EMBL/GenBank/DDBJ whole genome shotgun (WGS) entry which is preliminary data.</text>
</comment>
<accession>A0A226D3S0</accession>
<sequence length="476" mass="53950">MEGADLFELPVWTKTLLNPLILDNIFSHLDFTTLKNSVRPVCTVWADLSASHLGRLGRLRLSHIPKRMNSFHPKLANCISLRCFEGPCCSKPGNYACTLDNDPVTVNPEISKFLTKLVIKIEEIVLPKLGEGWNTFKFRNRLGILVEKWGDDEAPQFRSYPNLKTLVCIIRSPWRKGCHVGVGASTIVQGLLNSAPNLAEVKTRINFYPDFTLCKKLKILKYEFDRMRIYPDPPAVSKMLNTCSNSLVRLTLDGFQGADKTNKLAQISNYFAPNLTHLTIVYSEVNFLLSCLDVAHLPKLTHFAIKGYNENHIWEMFQNFNLRHTGVTCLTISIVCAYVDTRDVQAAAKIVHLYPSVTKFKMSVGHGARNFEHLKEMLNSFGEWNLSMGKIVMSSFMRAEHVAAVLEGMAGWRGLQNTTLHFRKGLVMFDRARNALLSCGSIRHIYVHGAKMVQEDREDLRELIAQRNLPISLISR</sequence>
<dbReference type="Gene3D" id="3.80.10.10">
    <property type="entry name" value="Ribonuclease Inhibitor"/>
    <property type="match status" value="1"/>
</dbReference>
<protein>
    <recommendedName>
        <fullName evidence="3">F-box domain-containing protein</fullName>
    </recommendedName>
</protein>
<dbReference type="AlphaFoldDB" id="A0A226D3S0"/>
<dbReference type="InterPro" id="IPR032675">
    <property type="entry name" value="LRR_dom_sf"/>
</dbReference>
<reference evidence="1 2" key="1">
    <citation type="submission" date="2015-12" db="EMBL/GenBank/DDBJ databases">
        <title>The genome of Folsomia candida.</title>
        <authorList>
            <person name="Faddeeva A."/>
            <person name="Derks M.F."/>
            <person name="Anvar Y."/>
            <person name="Smit S."/>
            <person name="Van Straalen N."/>
            <person name="Roelofs D."/>
        </authorList>
    </citation>
    <scope>NUCLEOTIDE SEQUENCE [LARGE SCALE GENOMIC DNA]</scope>
    <source>
        <strain evidence="1 2">VU population</strain>
        <tissue evidence="1">Whole body</tissue>
    </source>
</reference>